<dbReference type="AlphaFoldDB" id="A0A6L8LM52"/>
<gene>
    <name evidence="7" type="ORF">GR167_02700</name>
</gene>
<dbReference type="PANTHER" id="PTHR21016:SF25">
    <property type="entry name" value="TM2 DOMAIN-CONTAINING PROTEIN DDB_G0277895-RELATED"/>
    <property type="match status" value="1"/>
</dbReference>
<name>A0A6L8LM52_9RHOB</name>
<evidence type="ECO:0000259" key="6">
    <source>
        <dbReference type="Pfam" id="PF05154"/>
    </source>
</evidence>
<feature type="domain" description="TM2" evidence="6">
    <location>
        <begin position="19"/>
        <end position="62"/>
    </location>
</feature>
<protein>
    <submittedName>
        <fullName evidence="7">NINE protein</fullName>
    </submittedName>
</protein>
<proteinExistence type="predicted"/>
<dbReference type="RefSeq" id="WP_160971911.1">
    <property type="nucleotide sequence ID" value="NZ_WWEN01000002.1"/>
</dbReference>
<keyword evidence="3 5" id="KW-1133">Transmembrane helix</keyword>
<sequence>MSLSTEQRIVIEQRLTSEKKSIGLAYMLWLLLGIFGGHRFYLGRNGSAVVMLAVSTLGWITLVLTDKPFLLVPLGVWLIVDIFQIPPMIRSDTDVRRNLLACRVARFS</sequence>
<dbReference type="InterPro" id="IPR050932">
    <property type="entry name" value="TM2D1-3-like"/>
</dbReference>
<feature type="transmembrane region" description="Helical" evidence="5">
    <location>
        <begin position="21"/>
        <end position="41"/>
    </location>
</feature>
<dbReference type="InterPro" id="IPR007829">
    <property type="entry name" value="TM2"/>
</dbReference>
<evidence type="ECO:0000313" key="8">
    <source>
        <dbReference type="Proteomes" id="UP000479043"/>
    </source>
</evidence>
<evidence type="ECO:0000256" key="2">
    <source>
        <dbReference type="ARBA" id="ARBA00022692"/>
    </source>
</evidence>
<evidence type="ECO:0000256" key="1">
    <source>
        <dbReference type="ARBA" id="ARBA00004141"/>
    </source>
</evidence>
<feature type="transmembrane region" description="Helical" evidence="5">
    <location>
        <begin position="69"/>
        <end position="89"/>
    </location>
</feature>
<dbReference type="Proteomes" id="UP000479043">
    <property type="component" value="Unassembled WGS sequence"/>
</dbReference>
<comment type="caution">
    <text evidence="7">The sequence shown here is derived from an EMBL/GenBank/DDBJ whole genome shotgun (WGS) entry which is preliminary data.</text>
</comment>
<keyword evidence="2 5" id="KW-0812">Transmembrane</keyword>
<dbReference type="EMBL" id="WWEN01000002">
    <property type="protein sequence ID" value="MYM54199.1"/>
    <property type="molecule type" value="Genomic_DNA"/>
</dbReference>
<dbReference type="PANTHER" id="PTHR21016">
    <property type="entry name" value="BETA-AMYLOID BINDING PROTEIN-RELATED"/>
    <property type="match status" value="1"/>
</dbReference>
<comment type="subcellular location">
    <subcellularLocation>
        <location evidence="1">Membrane</location>
        <topology evidence="1">Multi-pass membrane protein</topology>
    </subcellularLocation>
</comment>
<evidence type="ECO:0000256" key="5">
    <source>
        <dbReference type="SAM" id="Phobius"/>
    </source>
</evidence>
<keyword evidence="4 5" id="KW-0472">Membrane</keyword>
<evidence type="ECO:0000313" key="7">
    <source>
        <dbReference type="EMBL" id="MYM54199.1"/>
    </source>
</evidence>
<keyword evidence="8" id="KW-1185">Reference proteome</keyword>
<evidence type="ECO:0000256" key="3">
    <source>
        <dbReference type="ARBA" id="ARBA00022989"/>
    </source>
</evidence>
<reference evidence="7 8" key="1">
    <citation type="submission" date="2020-01" db="EMBL/GenBank/DDBJ databases">
        <authorList>
            <person name="Chen S."/>
        </authorList>
    </citation>
    <scope>NUCLEOTIDE SEQUENCE [LARGE SCALE GENOMIC DNA]</scope>
    <source>
        <strain evidence="7 8">GS-10</strain>
    </source>
</reference>
<evidence type="ECO:0000256" key="4">
    <source>
        <dbReference type="ARBA" id="ARBA00023136"/>
    </source>
</evidence>
<organism evidence="7 8">
    <name type="scientific">Thalassovita mangrovi</name>
    <dbReference type="NCBI Taxonomy" id="2692236"/>
    <lineage>
        <taxon>Bacteria</taxon>
        <taxon>Pseudomonadati</taxon>
        <taxon>Pseudomonadota</taxon>
        <taxon>Alphaproteobacteria</taxon>
        <taxon>Rhodobacterales</taxon>
        <taxon>Roseobacteraceae</taxon>
        <taxon>Thalassovita</taxon>
    </lineage>
</organism>
<dbReference type="Pfam" id="PF05154">
    <property type="entry name" value="TM2"/>
    <property type="match status" value="1"/>
</dbReference>
<dbReference type="GO" id="GO:0016020">
    <property type="term" value="C:membrane"/>
    <property type="evidence" value="ECO:0007669"/>
    <property type="project" value="UniProtKB-SubCell"/>
</dbReference>
<accession>A0A6L8LM52</accession>